<name>A0A2P2NA66_RHIMU</name>
<proteinExistence type="predicted"/>
<reference evidence="2" key="1">
    <citation type="submission" date="2018-02" db="EMBL/GenBank/DDBJ databases">
        <title>Rhizophora mucronata_Transcriptome.</title>
        <authorList>
            <person name="Meera S.P."/>
            <person name="Sreeshan A."/>
            <person name="Augustine A."/>
        </authorList>
    </citation>
    <scope>NUCLEOTIDE SEQUENCE</scope>
    <source>
        <tissue evidence="2">Leaf</tissue>
    </source>
</reference>
<dbReference type="AlphaFoldDB" id="A0A2P2NA66"/>
<evidence type="ECO:0000313" key="2">
    <source>
        <dbReference type="EMBL" id="MBX39374.1"/>
    </source>
</evidence>
<feature type="region of interest" description="Disordered" evidence="1">
    <location>
        <begin position="1"/>
        <end position="32"/>
    </location>
</feature>
<protein>
    <submittedName>
        <fullName evidence="2">Uncharacterized protein</fullName>
    </submittedName>
</protein>
<evidence type="ECO:0000256" key="1">
    <source>
        <dbReference type="SAM" id="MobiDB-lite"/>
    </source>
</evidence>
<dbReference type="EMBL" id="GGEC01058890">
    <property type="protein sequence ID" value="MBX39374.1"/>
    <property type="molecule type" value="Transcribed_RNA"/>
</dbReference>
<organism evidence="2">
    <name type="scientific">Rhizophora mucronata</name>
    <name type="common">Asiatic mangrove</name>
    <dbReference type="NCBI Taxonomy" id="61149"/>
    <lineage>
        <taxon>Eukaryota</taxon>
        <taxon>Viridiplantae</taxon>
        <taxon>Streptophyta</taxon>
        <taxon>Embryophyta</taxon>
        <taxon>Tracheophyta</taxon>
        <taxon>Spermatophyta</taxon>
        <taxon>Magnoliopsida</taxon>
        <taxon>eudicotyledons</taxon>
        <taxon>Gunneridae</taxon>
        <taxon>Pentapetalae</taxon>
        <taxon>rosids</taxon>
        <taxon>fabids</taxon>
        <taxon>Malpighiales</taxon>
        <taxon>Rhizophoraceae</taxon>
        <taxon>Rhizophora</taxon>
    </lineage>
</organism>
<accession>A0A2P2NA66</accession>
<sequence>MQLTITHHYKTKKKNQIPNRQAYQHMLNPNSQ</sequence>
<feature type="compositionally biased region" description="Polar residues" evidence="1">
    <location>
        <begin position="16"/>
        <end position="32"/>
    </location>
</feature>